<feature type="signal peptide" evidence="3">
    <location>
        <begin position="1"/>
        <end position="24"/>
    </location>
</feature>
<feature type="chain" id="PRO_5016960116" evidence="3">
    <location>
        <begin position="25"/>
        <end position="380"/>
    </location>
</feature>
<gene>
    <name evidence="4" type="ORF">L249_3090</name>
</gene>
<organism evidence="4 5">
    <name type="scientific">Ophiocordyceps polyrhachis-furcata BCC 54312</name>
    <dbReference type="NCBI Taxonomy" id="1330021"/>
    <lineage>
        <taxon>Eukaryota</taxon>
        <taxon>Fungi</taxon>
        <taxon>Dikarya</taxon>
        <taxon>Ascomycota</taxon>
        <taxon>Pezizomycotina</taxon>
        <taxon>Sordariomycetes</taxon>
        <taxon>Hypocreomycetidae</taxon>
        <taxon>Hypocreales</taxon>
        <taxon>Ophiocordycipitaceae</taxon>
        <taxon>Ophiocordyceps</taxon>
    </lineage>
</organism>
<dbReference type="STRING" id="1330021.A0A367LRI2"/>
<feature type="transmembrane region" description="Helical" evidence="2">
    <location>
        <begin position="236"/>
        <end position="258"/>
    </location>
</feature>
<keyword evidence="2" id="KW-1133">Transmembrane helix</keyword>
<keyword evidence="2" id="KW-0472">Membrane</keyword>
<evidence type="ECO:0000313" key="4">
    <source>
        <dbReference type="EMBL" id="RCI17021.1"/>
    </source>
</evidence>
<feature type="region of interest" description="Disordered" evidence="1">
    <location>
        <begin position="264"/>
        <end position="359"/>
    </location>
</feature>
<dbReference type="OrthoDB" id="5292518at2759"/>
<accession>A0A367LRI2</accession>
<dbReference type="EMBL" id="LKCN02000001">
    <property type="protein sequence ID" value="RCI17021.1"/>
    <property type="molecule type" value="Genomic_DNA"/>
</dbReference>
<keyword evidence="2" id="KW-0812">Transmembrane</keyword>
<comment type="caution">
    <text evidence="4">The sequence shown here is derived from an EMBL/GenBank/DDBJ whole genome shotgun (WGS) entry which is preliminary data.</text>
</comment>
<feature type="compositionally biased region" description="Low complexity" evidence="1">
    <location>
        <begin position="346"/>
        <end position="358"/>
    </location>
</feature>
<evidence type="ECO:0000313" key="5">
    <source>
        <dbReference type="Proteomes" id="UP000253664"/>
    </source>
</evidence>
<evidence type="ECO:0000256" key="2">
    <source>
        <dbReference type="SAM" id="Phobius"/>
    </source>
</evidence>
<reference evidence="4 5" key="1">
    <citation type="journal article" date="2015" name="BMC Genomics">
        <title>Insights from the genome of Ophiocordyceps polyrhachis-furcata to pathogenicity and host specificity in insect fungi.</title>
        <authorList>
            <person name="Wichadakul D."/>
            <person name="Kobmoo N."/>
            <person name="Ingsriswang S."/>
            <person name="Tangphatsornruang S."/>
            <person name="Chantasingh D."/>
            <person name="Luangsa-ard J.J."/>
            <person name="Eurwilaichitr L."/>
        </authorList>
    </citation>
    <scope>NUCLEOTIDE SEQUENCE [LARGE SCALE GENOMIC DNA]</scope>
    <source>
        <strain evidence="4 5">BCC 54312</strain>
    </source>
</reference>
<keyword evidence="3" id="KW-0732">Signal</keyword>
<sequence>MSFFFHQMPLLLLLLLLPSVPVLGSNDDGIHRIGKQAQTTRPARLHARDDGNTCGVGMKLCPKSLGGRCCPSNYECELDSCYATTKSPSTCGSKVGWYACAAVYGGGCCPDGYLCQRAANCVPPSGSPYTYGCPASYYLCPSSMSYGCCPNGLACAVGQCYSTVPTTTRTSRLMTVIDGQTSEMTTTMTVWPEAPTGFPPAAGGDQSVLKLYPTALTQVSPPEAVDQGEHVTKAQLAGLVAGSMSLMGLVLLGGYVLLRHLGKTRSNDKAESPTMWKHSYDTDGMDPPPPFCSELSSPDDDDDGPNKATGHGAPSAYTVSPLSRQQTAWPSDVSELSARSVPAELSASSPSSTFSSWSNRWMDGWTATRRLDKVDEETYG</sequence>
<proteinExistence type="predicted"/>
<dbReference type="AlphaFoldDB" id="A0A367LRI2"/>
<keyword evidence="5" id="KW-1185">Reference proteome</keyword>
<feature type="compositionally biased region" description="Polar residues" evidence="1">
    <location>
        <begin position="317"/>
        <end position="329"/>
    </location>
</feature>
<protein>
    <submittedName>
        <fullName evidence="4">Uncharacterized protein</fullName>
    </submittedName>
</protein>
<dbReference type="Proteomes" id="UP000253664">
    <property type="component" value="Unassembled WGS sequence"/>
</dbReference>
<evidence type="ECO:0000256" key="1">
    <source>
        <dbReference type="SAM" id="MobiDB-lite"/>
    </source>
</evidence>
<evidence type="ECO:0000256" key="3">
    <source>
        <dbReference type="SAM" id="SignalP"/>
    </source>
</evidence>
<name>A0A367LRI2_9HYPO</name>